<dbReference type="GO" id="GO:0008757">
    <property type="term" value="F:S-adenosylmethionine-dependent methyltransferase activity"/>
    <property type="evidence" value="ECO:0007669"/>
    <property type="project" value="InterPro"/>
</dbReference>
<protein>
    <submittedName>
        <fullName evidence="4">Methyltransferase domain-containing protein</fullName>
    </submittedName>
</protein>
<dbReference type="InterPro" id="IPR013216">
    <property type="entry name" value="Methyltransf_11"/>
</dbReference>
<dbReference type="GO" id="GO:0032259">
    <property type="term" value="P:methylation"/>
    <property type="evidence" value="ECO:0007669"/>
    <property type="project" value="UniProtKB-KW"/>
</dbReference>
<feature type="domain" description="Methyltransferase type 11" evidence="1">
    <location>
        <begin position="85"/>
        <end position="133"/>
    </location>
</feature>
<proteinExistence type="predicted"/>
<evidence type="ECO:0000313" key="4">
    <source>
        <dbReference type="EMBL" id="VFK15194.1"/>
    </source>
</evidence>
<keyword evidence="4" id="KW-0808">Transferase</keyword>
<dbReference type="SUPFAM" id="SSF53335">
    <property type="entry name" value="S-adenosyl-L-methionine-dependent methyltransferases"/>
    <property type="match status" value="1"/>
</dbReference>
<dbReference type="Gene3D" id="3.40.50.150">
    <property type="entry name" value="Vaccinia Virus protein VP39"/>
    <property type="match status" value="1"/>
</dbReference>
<evidence type="ECO:0000313" key="3">
    <source>
        <dbReference type="EMBL" id="VFJ63554.1"/>
    </source>
</evidence>
<dbReference type="AlphaFoldDB" id="A0A450WDV5"/>
<name>A0A450WDV5_9GAMM</name>
<dbReference type="InterPro" id="IPR029063">
    <property type="entry name" value="SAM-dependent_MTases_sf"/>
</dbReference>
<dbReference type="EMBL" id="CAADFA010000054">
    <property type="protein sequence ID" value="VFJ48096.1"/>
    <property type="molecule type" value="Genomic_DNA"/>
</dbReference>
<gene>
    <name evidence="3" type="ORF">BECKFM1743A_GA0114220_103354</name>
    <name evidence="4" type="ORF">BECKFM1743B_GA0114221_103594</name>
    <name evidence="2" type="ORF">BECKFM1743C_GA0114222_1005411</name>
</gene>
<dbReference type="EMBL" id="CAADEZ010000335">
    <property type="protein sequence ID" value="VFJ63554.1"/>
    <property type="molecule type" value="Genomic_DNA"/>
</dbReference>
<evidence type="ECO:0000313" key="2">
    <source>
        <dbReference type="EMBL" id="VFJ48096.1"/>
    </source>
</evidence>
<dbReference type="Pfam" id="PF08241">
    <property type="entry name" value="Methyltransf_11"/>
    <property type="match status" value="1"/>
</dbReference>
<dbReference type="EMBL" id="CAADFL010000359">
    <property type="protein sequence ID" value="VFK15194.1"/>
    <property type="molecule type" value="Genomic_DNA"/>
</dbReference>
<keyword evidence="4" id="KW-0489">Methyltransferase</keyword>
<reference evidence="4" key="1">
    <citation type="submission" date="2019-02" db="EMBL/GenBank/DDBJ databases">
        <authorList>
            <person name="Gruber-Vodicka R. H."/>
            <person name="Seah K. B. B."/>
        </authorList>
    </citation>
    <scope>NUCLEOTIDE SEQUENCE</scope>
    <source>
        <strain evidence="3">BECK_BZ163</strain>
        <strain evidence="4">BECK_BZ164</strain>
        <strain evidence="2">BECK_BZ165</strain>
    </source>
</reference>
<evidence type="ECO:0000259" key="1">
    <source>
        <dbReference type="Pfam" id="PF08241"/>
    </source>
</evidence>
<accession>A0A450WDV5</accession>
<organism evidence="4">
    <name type="scientific">Candidatus Kentrum sp. FM</name>
    <dbReference type="NCBI Taxonomy" id="2126340"/>
    <lineage>
        <taxon>Bacteria</taxon>
        <taxon>Pseudomonadati</taxon>
        <taxon>Pseudomonadota</taxon>
        <taxon>Gammaproteobacteria</taxon>
        <taxon>Candidatus Kentrum</taxon>
    </lineage>
</organism>
<sequence>MVHEHPAAHTASRQRLHRWLSCPSGKALLDTERKLLDGVLPHLFGHYILQVGRLGDADLLARSRIPHRVVVEVDTNRNVPGYPRLRAEPHALPVASDSVDVVVLPHLLEFSPHMQETIQEAERILVAEGHLLILAFNAWSLVGIRCLLCRRAPHVDRHSDSCLPCPGARFPGINPIKNRIAVLGFDIISIDRYFFQPPAVSPALTDRLRFLDVMGPRFWPLLSGAYFIVAKKRVTTLTPIKRRRQQPRRLLIAAGLGESSSCRPASERRPR</sequence>